<reference evidence="4" key="1">
    <citation type="submission" date="2018-05" db="EMBL/GenBank/DDBJ databases">
        <authorList>
            <person name="Lanie J.A."/>
            <person name="Ng W.-L."/>
            <person name="Kazmierczak K.M."/>
            <person name="Andrzejewski T.M."/>
            <person name="Davidsen T.M."/>
            <person name="Wayne K.J."/>
            <person name="Tettelin H."/>
            <person name="Glass J.I."/>
            <person name="Rusch D."/>
            <person name="Podicherti R."/>
            <person name="Tsui H.-C.T."/>
            <person name="Winkler M.E."/>
        </authorList>
    </citation>
    <scope>NUCLEOTIDE SEQUENCE</scope>
</reference>
<keyword evidence="1" id="KW-0975">Bacterial flagellum</keyword>
<evidence type="ECO:0000256" key="1">
    <source>
        <dbReference type="ARBA" id="ARBA00023143"/>
    </source>
</evidence>
<accession>A0A383C3P8</accession>
<dbReference type="Pfam" id="PF00700">
    <property type="entry name" value="Flagellin_C"/>
    <property type="match status" value="1"/>
</dbReference>
<feature type="domain" description="Flagellin C-terminal" evidence="3">
    <location>
        <begin position="157"/>
        <end position="241"/>
    </location>
</feature>
<evidence type="ECO:0000259" key="3">
    <source>
        <dbReference type="Pfam" id="PF00700"/>
    </source>
</evidence>
<feature type="non-terminal residue" evidence="4">
    <location>
        <position position="242"/>
    </location>
</feature>
<dbReference type="EMBL" id="UINC01205571">
    <property type="protein sequence ID" value="SVE26804.1"/>
    <property type="molecule type" value="Genomic_DNA"/>
</dbReference>
<dbReference type="PANTHER" id="PTHR42792:SF2">
    <property type="entry name" value="FLAGELLIN"/>
    <property type="match status" value="1"/>
</dbReference>
<dbReference type="AlphaFoldDB" id="A0A383C3P8"/>
<dbReference type="InterPro" id="IPR001029">
    <property type="entry name" value="Flagellin_N"/>
</dbReference>
<dbReference type="GO" id="GO:0005198">
    <property type="term" value="F:structural molecule activity"/>
    <property type="evidence" value="ECO:0007669"/>
    <property type="project" value="InterPro"/>
</dbReference>
<dbReference type="Pfam" id="PF00669">
    <property type="entry name" value="Flagellin_N"/>
    <property type="match status" value="1"/>
</dbReference>
<name>A0A383C3P8_9ZZZZ</name>
<evidence type="ECO:0000313" key="4">
    <source>
        <dbReference type="EMBL" id="SVE26804.1"/>
    </source>
</evidence>
<organism evidence="4">
    <name type="scientific">marine metagenome</name>
    <dbReference type="NCBI Taxonomy" id="408172"/>
    <lineage>
        <taxon>unclassified sequences</taxon>
        <taxon>metagenomes</taxon>
        <taxon>ecological metagenomes</taxon>
    </lineage>
</organism>
<dbReference type="Gene3D" id="1.20.1330.10">
    <property type="entry name" value="f41 fragment of flagellin, N-terminal domain"/>
    <property type="match status" value="1"/>
</dbReference>
<evidence type="ECO:0000259" key="2">
    <source>
        <dbReference type="Pfam" id="PF00669"/>
    </source>
</evidence>
<dbReference type="PANTHER" id="PTHR42792">
    <property type="entry name" value="FLAGELLIN"/>
    <property type="match status" value="1"/>
</dbReference>
<dbReference type="PRINTS" id="PR00207">
    <property type="entry name" value="FLAGELLIN"/>
</dbReference>
<protein>
    <recommendedName>
        <fullName evidence="5">Flagellin</fullName>
    </recommendedName>
</protein>
<proteinExistence type="predicted"/>
<evidence type="ECO:0008006" key="5">
    <source>
        <dbReference type="Google" id="ProtNLM"/>
    </source>
</evidence>
<gene>
    <name evidence="4" type="ORF">METZ01_LOCUS479658</name>
</gene>
<sequence length="242" mass="25836">GSRIVNPQDDAAGLAVSSRFTAQISRNSAAMNNLANAVSFSQTQDGFAQKVKHALDRMSELTVLAMDITKTNTDRSNYSVEFTQLQNYISDIGTKEFNSVTLFAGTGTEVTIDSDANTFTMNALDLNSTTAATGLARAFDSATSAIHTTTSASSALSNIQTAIQNLADMRARIGANIQRLNVTHSQVGLLNENLAATNSRILDTDVAEETTEFARFNILVQSGTSMLTQANIMPKAALQLIT</sequence>
<dbReference type="InterPro" id="IPR046358">
    <property type="entry name" value="Flagellin_C"/>
</dbReference>
<dbReference type="InterPro" id="IPR042187">
    <property type="entry name" value="Flagellin_C_sub2"/>
</dbReference>
<feature type="domain" description="Flagellin N-terminal" evidence="2">
    <location>
        <begin position="1"/>
        <end position="108"/>
    </location>
</feature>
<dbReference type="SUPFAM" id="SSF64518">
    <property type="entry name" value="Phase 1 flagellin"/>
    <property type="match status" value="1"/>
</dbReference>
<dbReference type="GO" id="GO:0009288">
    <property type="term" value="C:bacterial-type flagellum"/>
    <property type="evidence" value="ECO:0007669"/>
    <property type="project" value="InterPro"/>
</dbReference>
<feature type="non-terminal residue" evidence="4">
    <location>
        <position position="1"/>
    </location>
</feature>
<dbReference type="InterPro" id="IPR001492">
    <property type="entry name" value="Flagellin"/>
</dbReference>
<dbReference type="Gene3D" id="6.10.10.10">
    <property type="entry name" value="Flagellar export chaperone, C-terminal domain"/>
    <property type="match status" value="1"/>
</dbReference>